<proteinExistence type="predicted"/>
<name>A0ABR5SDI6_9BACT</name>
<dbReference type="RefSeq" id="WP_085052862.1">
    <property type="nucleotide sequence ID" value="NZ_LNQR01000079.1"/>
</dbReference>
<dbReference type="Proteomes" id="UP000060487">
    <property type="component" value="Unassembled WGS sequence"/>
</dbReference>
<reference evidence="1 2" key="1">
    <citation type="submission" date="2015-11" db="EMBL/GenBank/DDBJ databases">
        <authorList>
            <person name="Lin W."/>
        </authorList>
    </citation>
    <scope>NUCLEOTIDE SEQUENCE [LARGE SCALE GENOMIC DNA]</scope>
    <source>
        <strain evidence="1 2">HCH-1</strain>
    </source>
</reference>
<dbReference type="EMBL" id="LNQR01000079">
    <property type="protein sequence ID" value="KWT83384.1"/>
    <property type="molecule type" value="Genomic_DNA"/>
</dbReference>
<evidence type="ECO:0000313" key="1">
    <source>
        <dbReference type="EMBL" id="KWT83384.1"/>
    </source>
</evidence>
<comment type="caution">
    <text evidence="1">The sequence shown here is derived from an EMBL/GenBank/DDBJ whole genome shotgun (WGS) entry which is preliminary data.</text>
</comment>
<dbReference type="InterPro" id="IPR024208">
    <property type="entry name" value="DUF3842"/>
</dbReference>
<protein>
    <recommendedName>
        <fullName evidence="3">DUF3842 family protein</fullName>
    </recommendedName>
</protein>
<gene>
    <name evidence="1" type="ORF">ASN18_2259</name>
</gene>
<organism evidence="1 2">
    <name type="scientific">Candidatus Magnetominusculus xianensis</name>
    <dbReference type="NCBI Taxonomy" id="1748249"/>
    <lineage>
        <taxon>Bacteria</taxon>
        <taxon>Pseudomonadati</taxon>
        <taxon>Nitrospirota</taxon>
        <taxon>Nitrospiria</taxon>
        <taxon>Nitrospirales</taxon>
        <taxon>Nitrospiraceae</taxon>
        <taxon>Candidatus Magnetominusculus</taxon>
    </lineage>
</organism>
<evidence type="ECO:0000313" key="2">
    <source>
        <dbReference type="Proteomes" id="UP000060487"/>
    </source>
</evidence>
<keyword evidence="2" id="KW-1185">Reference proteome</keyword>
<evidence type="ECO:0008006" key="3">
    <source>
        <dbReference type="Google" id="ProtNLM"/>
    </source>
</evidence>
<accession>A0ABR5SDI6</accession>
<dbReference type="Pfam" id="PF12953">
    <property type="entry name" value="DUF3842"/>
    <property type="match status" value="1"/>
</dbReference>
<sequence length="142" mass="14940">MLKIAVVDGQGGGIGSVIVKRLRDDFGDELEIVALGTNSAATASMLKAKANKGATGENAIAVNVHKVDIILGPISIIMANSMMGELTPQMANAIAIANAKKILLPLNQEGIEVIGVDRQPLPHLVESLVERIKLLCTEVKHV</sequence>